<gene>
    <name evidence="1" type="ORF">dnm_051410</name>
</gene>
<reference evidence="1" key="1">
    <citation type="journal article" date="2021" name="Microb. Physiol.">
        <title>Proteogenomic Insights into the Physiology of Marine, Sulfate-Reducing, Filamentous Desulfonema limicola and Desulfonema magnum.</title>
        <authorList>
            <person name="Schnaars V."/>
            <person name="Wohlbrand L."/>
            <person name="Scheve S."/>
            <person name="Hinrichs C."/>
            <person name="Reinhardt R."/>
            <person name="Rabus R."/>
        </authorList>
    </citation>
    <scope>NUCLEOTIDE SEQUENCE</scope>
    <source>
        <strain evidence="1">4be13</strain>
    </source>
</reference>
<sequence length="65" mass="7503">MVYDTFFGIGNPHTEEEYDRIVELLDSLTDEVGEDENHPLVSFMEISGILVEKCEDENIPEITER</sequence>
<accession>A0A975BP63</accession>
<organism evidence="1 2">
    <name type="scientific">Desulfonema magnum</name>
    <dbReference type="NCBI Taxonomy" id="45655"/>
    <lineage>
        <taxon>Bacteria</taxon>
        <taxon>Pseudomonadati</taxon>
        <taxon>Thermodesulfobacteriota</taxon>
        <taxon>Desulfobacteria</taxon>
        <taxon>Desulfobacterales</taxon>
        <taxon>Desulfococcaceae</taxon>
        <taxon>Desulfonema</taxon>
    </lineage>
</organism>
<proteinExistence type="predicted"/>
<dbReference type="EMBL" id="CP061800">
    <property type="protein sequence ID" value="QTA89093.1"/>
    <property type="molecule type" value="Genomic_DNA"/>
</dbReference>
<evidence type="ECO:0000313" key="1">
    <source>
        <dbReference type="EMBL" id="QTA89093.1"/>
    </source>
</evidence>
<dbReference type="AlphaFoldDB" id="A0A975BP63"/>
<protein>
    <submittedName>
        <fullName evidence="1">Uncharacterized protein</fullName>
    </submittedName>
</protein>
<keyword evidence="2" id="KW-1185">Reference proteome</keyword>
<evidence type="ECO:0000313" key="2">
    <source>
        <dbReference type="Proteomes" id="UP000663722"/>
    </source>
</evidence>
<dbReference type="RefSeq" id="WP_207677872.1">
    <property type="nucleotide sequence ID" value="NZ_CP061800.1"/>
</dbReference>
<dbReference type="KEGG" id="dmm:dnm_051410"/>
<name>A0A975BP63_9BACT</name>
<dbReference type="Proteomes" id="UP000663722">
    <property type="component" value="Chromosome"/>
</dbReference>